<feature type="domain" description="Sieve element occlusion N-terminal" evidence="1">
    <location>
        <begin position="9"/>
        <end position="276"/>
    </location>
</feature>
<evidence type="ECO:0000259" key="2">
    <source>
        <dbReference type="Pfam" id="PF14577"/>
    </source>
</evidence>
<proteinExistence type="predicted"/>
<dbReference type="InterPro" id="IPR039299">
    <property type="entry name" value="SEOA"/>
</dbReference>
<dbReference type="Proteomes" id="UP001567538">
    <property type="component" value="Unassembled WGS sequence"/>
</dbReference>
<dbReference type="Pfam" id="PF14576">
    <property type="entry name" value="SEO_N"/>
    <property type="match status" value="1"/>
</dbReference>
<name>A0ABD1G5Z6_SALDI</name>
<sequence>MPSTTRNIDDFLKREIVLTHDPDDQQQLDPDLLLNLVEAIFSCMGENPIDFDQEAFFDYDPSEEPICRTIYKVSNKMLARCIGGEDLHRSTLQLLEMLGPFRWDAKMVVALASFTRSYGMFWLVLQMQSENALSLLLAVVRRIPNTMTFMRPRFKALNLLVETILRLTRLLISYESWSAMHEMVDDQDREITRSKICLASYWICRSLLVCFSQIADLRNFSLEQVCSDRAVVAAWGLYSLGNKLSSLCSDLGECIDRCKQQIERRLYEKLLHVFKEKGDDNQKALHPFFAWQDEFPFKDCSSNKIGILELKSKIVLLLITKPDLLPLDKAYFLVQQTTGAEDFVVLWVPVPSTNGWSSAAKTSFEFFSTRVPWLSVRRPWSLHPAVVSFFRQEWGFGDEPVLVVLNEDGLVSNTSAMDIVWIWGARAFPFTSSRERELWEQANWTVGLLVDGISPLLSQWIEQGRNLCIYGGDNIDWIRKFSKKIKKIRALGFDLEAVYVGCKNPGESVRSMIHTIDEEDLSSSITFSSVDFFWFRLETLKRSIGQQDRACRCDEIAARVGELLDSGSKDGWGVIGRGWSKDVVMLEQGVLEQGLEALQMWRGNEMVTDLAGALRAALEAAFDVGGCRHDEVVEYEEGLAEKTKICGSCRVPMEKFVVYKCEA</sequence>
<feature type="domain" description="Sieve element occlusion C-terminal" evidence="2">
    <location>
        <begin position="433"/>
        <end position="662"/>
    </location>
</feature>
<protein>
    <submittedName>
        <fullName evidence="3">Protein SIEVE ELEMENT OCCLUSION C isoform X2</fullName>
    </submittedName>
</protein>
<comment type="caution">
    <text evidence="3">The sequence shown here is derived from an EMBL/GenBank/DDBJ whole genome shotgun (WGS) entry which is preliminary data.</text>
</comment>
<dbReference type="InterPro" id="IPR027942">
    <property type="entry name" value="SEO_N"/>
</dbReference>
<gene>
    <name evidence="3" type="ORF">AAHA92_27931</name>
</gene>
<dbReference type="InterPro" id="IPR027944">
    <property type="entry name" value="SEO_C"/>
</dbReference>
<dbReference type="EMBL" id="JBEAFC010000010">
    <property type="protein sequence ID" value="KAL1539297.1"/>
    <property type="molecule type" value="Genomic_DNA"/>
</dbReference>
<evidence type="ECO:0000313" key="3">
    <source>
        <dbReference type="EMBL" id="KAL1539297.1"/>
    </source>
</evidence>
<dbReference type="Pfam" id="PF14577">
    <property type="entry name" value="SEO_C"/>
    <property type="match status" value="1"/>
</dbReference>
<organism evidence="3 4">
    <name type="scientific">Salvia divinorum</name>
    <name type="common">Maria pastora</name>
    <name type="synonym">Diviner's sage</name>
    <dbReference type="NCBI Taxonomy" id="28513"/>
    <lineage>
        <taxon>Eukaryota</taxon>
        <taxon>Viridiplantae</taxon>
        <taxon>Streptophyta</taxon>
        <taxon>Embryophyta</taxon>
        <taxon>Tracheophyta</taxon>
        <taxon>Spermatophyta</taxon>
        <taxon>Magnoliopsida</taxon>
        <taxon>eudicotyledons</taxon>
        <taxon>Gunneridae</taxon>
        <taxon>Pentapetalae</taxon>
        <taxon>asterids</taxon>
        <taxon>lamiids</taxon>
        <taxon>Lamiales</taxon>
        <taxon>Lamiaceae</taxon>
        <taxon>Nepetoideae</taxon>
        <taxon>Mentheae</taxon>
        <taxon>Salviinae</taxon>
        <taxon>Salvia</taxon>
        <taxon>Salvia subgen. Calosphace</taxon>
    </lineage>
</organism>
<dbReference type="AlphaFoldDB" id="A0ABD1G5Z6"/>
<evidence type="ECO:0000259" key="1">
    <source>
        <dbReference type="Pfam" id="PF14576"/>
    </source>
</evidence>
<dbReference type="PANTHER" id="PTHR33232">
    <property type="entry name" value="PROTEIN SIEVE ELEMENT OCCLUSION B-LIKE"/>
    <property type="match status" value="1"/>
</dbReference>
<reference evidence="3 4" key="1">
    <citation type="submission" date="2024-06" db="EMBL/GenBank/DDBJ databases">
        <title>A chromosome level genome sequence of Diviner's sage (Salvia divinorum).</title>
        <authorList>
            <person name="Ford S.A."/>
            <person name="Ro D.-K."/>
            <person name="Ness R.W."/>
            <person name="Phillips M.A."/>
        </authorList>
    </citation>
    <scope>NUCLEOTIDE SEQUENCE [LARGE SCALE GENOMIC DNA]</scope>
    <source>
        <strain evidence="3">SAF-2024a</strain>
        <tissue evidence="3">Leaf</tissue>
    </source>
</reference>
<accession>A0ABD1G5Z6</accession>
<keyword evidence="4" id="KW-1185">Reference proteome</keyword>
<dbReference type="PANTHER" id="PTHR33232:SF11">
    <property type="entry name" value="PROTEIN SIEVE ELEMENT OCCLUSION C"/>
    <property type="match status" value="1"/>
</dbReference>
<evidence type="ECO:0000313" key="4">
    <source>
        <dbReference type="Proteomes" id="UP001567538"/>
    </source>
</evidence>